<feature type="compositionally biased region" description="Low complexity" evidence="2">
    <location>
        <begin position="932"/>
        <end position="957"/>
    </location>
</feature>
<feature type="region of interest" description="Disordered" evidence="2">
    <location>
        <begin position="513"/>
        <end position="575"/>
    </location>
</feature>
<feature type="region of interest" description="Disordered" evidence="2">
    <location>
        <begin position="182"/>
        <end position="216"/>
    </location>
</feature>
<feature type="region of interest" description="Disordered" evidence="2">
    <location>
        <begin position="20"/>
        <end position="70"/>
    </location>
</feature>
<feature type="region of interest" description="Disordered" evidence="2">
    <location>
        <begin position="417"/>
        <end position="437"/>
    </location>
</feature>
<feature type="compositionally biased region" description="Low complexity" evidence="2">
    <location>
        <begin position="57"/>
        <end position="69"/>
    </location>
</feature>
<feature type="compositionally biased region" description="Polar residues" evidence="2">
    <location>
        <begin position="477"/>
        <end position="490"/>
    </location>
</feature>
<feature type="region of interest" description="Disordered" evidence="2">
    <location>
        <begin position="639"/>
        <end position="661"/>
    </location>
</feature>
<feature type="compositionally biased region" description="Polar residues" evidence="2">
    <location>
        <begin position="1036"/>
        <end position="1047"/>
    </location>
</feature>
<keyword evidence="5" id="KW-1185">Reference proteome</keyword>
<feature type="compositionally biased region" description="Polar residues" evidence="2">
    <location>
        <begin position="813"/>
        <end position="828"/>
    </location>
</feature>
<feature type="domain" description="ASD2" evidence="3">
    <location>
        <begin position="1211"/>
        <end position="1304"/>
    </location>
</feature>
<dbReference type="Pfam" id="PF08687">
    <property type="entry name" value="ASD2"/>
    <property type="match status" value="2"/>
</dbReference>
<feature type="region of interest" description="Disordered" evidence="2">
    <location>
        <begin position="789"/>
        <end position="829"/>
    </location>
</feature>
<evidence type="ECO:0000256" key="1">
    <source>
        <dbReference type="SAM" id="Coils"/>
    </source>
</evidence>
<feature type="compositionally biased region" description="Basic and acidic residues" evidence="2">
    <location>
        <begin position="868"/>
        <end position="878"/>
    </location>
</feature>
<dbReference type="Gene3D" id="6.10.250.3120">
    <property type="match status" value="1"/>
</dbReference>
<dbReference type="OrthoDB" id="10063560at2759"/>
<feature type="compositionally biased region" description="Low complexity" evidence="2">
    <location>
        <begin position="182"/>
        <end position="197"/>
    </location>
</feature>
<feature type="coiled-coil region" evidence="1">
    <location>
        <begin position="1215"/>
        <end position="1242"/>
    </location>
</feature>
<gene>
    <name evidence="4" type="ORF">ONB1V03_LOCUS605</name>
</gene>
<feature type="compositionally biased region" description="Polar residues" evidence="2">
    <location>
        <begin position="845"/>
        <end position="854"/>
    </location>
</feature>
<feature type="compositionally biased region" description="Low complexity" evidence="2">
    <location>
        <begin position="204"/>
        <end position="216"/>
    </location>
</feature>
<feature type="compositionally biased region" description="Polar residues" evidence="2">
    <location>
        <begin position="958"/>
        <end position="971"/>
    </location>
</feature>
<feature type="region of interest" description="Disordered" evidence="2">
    <location>
        <begin position="468"/>
        <end position="490"/>
    </location>
</feature>
<dbReference type="EMBL" id="CAJPVJ010000048">
    <property type="protein sequence ID" value="CAG2159591.1"/>
    <property type="molecule type" value="Genomic_DNA"/>
</dbReference>
<evidence type="ECO:0000313" key="5">
    <source>
        <dbReference type="Proteomes" id="UP000728032"/>
    </source>
</evidence>
<keyword evidence="1" id="KW-0175">Coiled coil</keyword>
<evidence type="ECO:0000256" key="2">
    <source>
        <dbReference type="SAM" id="MobiDB-lite"/>
    </source>
</evidence>
<dbReference type="Proteomes" id="UP000728032">
    <property type="component" value="Unassembled WGS sequence"/>
</dbReference>
<feature type="region of interest" description="Disordered" evidence="2">
    <location>
        <begin position="989"/>
        <end position="1126"/>
    </location>
</feature>
<dbReference type="EMBL" id="OC914873">
    <property type="protein sequence ID" value="CAD7637088.1"/>
    <property type="molecule type" value="Genomic_DNA"/>
</dbReference>
<feature type="compositionally biased region" description="Basic and acidic residues" evidence="2">
    <location>
        <begin position="551"/>
        <end position="560"/>
    </location>
</feature>
<feature type="domain" description="ASD2" evidence="3">
    <location>
        <begin position="1353"/>
        <end position="1444"/>
    </location>
</feature>
<evidence type="ECO:0000313" key="4">
    <source>
        <dbReference type="EMBL" id="CAD7637088.1"/>
    </source>
</evidence>
<name>A0A7R9Q9B4_9ACAR</name>
<protein>
    <recommendedName>
        <fullName evidence="3">ASD2 domain-containing protein</fullName>
    </recommendedName>
</protein>
<evidence type="ECO:0000259" key="3">
    <source>
        <dbReference type="Pfam" id="PF08687"/>
    </source>
</evidence>
<feature type="compositionally biased region" description="Basic and acidic residues" evidence="2">
    <location>
        <begin position="897"/>
        <end position="910"/>
    </location>
</feature>
<feature type="compositionally biased region" description="Low complexity" evidence="2">
    <location>
        <begin position="789"/>
        <end position="812"/>
    </location>
</feature>
<dbReference type="InterPro" id="IPR014799">
    <property type="entry name" value="ASD2_dom"/>
</dbReference>
<feature type="region of interest" description="Disordered" evidence="2">
    <location>
        <begin position="930"/>
        <end position="971"/>
    </location>
</feature>
<accession>A0A7R9Q9B4</accession>
<reference evidence="4" key="1">
    <citation type="submission" date="2020-11" db="EMBL/GenBank/DDBJ databases">
        <authorList>
            <person name="Tran Van P."/>
        </authorList>
    </citation>
    <scope>NUCLEOTIDE SEQUENCE</scope>
</reference>
<feature type="compositionally biased region" description="Low complexity" evidence="2">
    <location>
        <begin position="20"/>
        <end position="48"/>
    </location>
</feature>
<feature type="compositionally biased region" description="Basic and acidic residues" evidence="2">
    <location>
        <begin position="272"/>
        <end position="289"/>
    </location>
</feature>
<feature type="region of interest" description="Disordered" evidence="2">
    <location>
        <begin position="253"/>
        <end position="290"/>
    </location>
</feature>
<feature type="compositionally biased region" description="Low complexity" evidence="2">
    <location>
        <begin position="516"/>
        <end position="527"/>
    </location>
</feature>
<organism evidence="4">
    <name type="scientific">Oppiella nova</name>
    <dbReference type="NCBI Taxonomy" id="334625"/>
    <lineage>
        <taxon>Eukaryota</taxon>
        <taxon>Metazoa</taxon>
        <taxon>Ecdysozoa</taxon>
        <taxon>Arthropoda</taxon>
        <taxon>Chelicerata</taxon>
        <taxon>Arachnida</taxon>
        <taxon>Acari</taxon>
        <taxon>Acariformes</taxon>
        <taxon>Sarcoptiformes</taxon>
        <taxon>Oribatida</taxon>
        <taxon>Brachypylina</taxon>
        <taxon>Oppioidea</taxon>
        <taxon>Oppiidae</taxon>
        <taxon>Oppiella</taxon>
    </lineage>
</organism>
<proteinExistence type="predicted"/>
<feature type="region of interest" description="Disordered" evidence="2">
    <location>
        <begin position="843"/>
        <end position="910"/>
    </location>
</feature>
<feature type="compositionally biased region" description="Pro residues" evidence="2">
    <location>
        <begin position="997"/>
        <end position="1009"/>
    </location>
</feature>
<sequence length="1445" mass="159149">MSVTNESRIRSWFQFSTKSSNTSSATAITANNNNTNGTTNGGNAVNNRSDNDDNNPDHNTTANTTSSNTLLDRVTSFRRSLGKAQNKKHKIRYARALSAYNGHKPASVKGLTTGAAVEQQCIAKSKNSPVRKGSSPTSVVTSGGSAISANCDDDEIYGFTSANFDSSNSSTRRQLKSSLASNACNSSNASNAPNISAYDPVRKGSSPTSVVTSGGSAISANCDDDEIYGFTSANFDSSNNSTRRQLKSSLASNACNSSNASNAPNISAYESETNKSGRVRNEERDRDESEAITATVNTTPGAKTVLQDSPEWFKADKEFAFYNQQNQLESRESIQNRIQKYYKQQYFHDSDVNLRHSSAQRLSWIAPNGSEIETEVDRIYENMRDISTAFTNAQQRHYNHRNSTANANNVYANSANSLSDNNNTVNHNNRKLTKDSGYESASASISNWGPINANNANALPNNYFHSRSDSNASSVSNGGLSPRTATNSAKSAYHHHCDQWSAAKSTSNLPLQVHVSGSRRSSLSGSGHPYPEHMMNAGKSVLPAKSVPGGLDRDSDDNIVKKRSHNRNNPTPSSVYSLLASKSGLDFAPVLKSNRKSCGPSFAENSIVSKYNERLFSKNAESNTSQFWKSRDRNVMASYGQYDTDDSPPPTPPVRDSSLSSNRKLICEPKDNESQNKLMTDSLGKGVNDCHYYKNNNSQYYMKGYSESRVSHIGCSKSLINLRSKYDDSSDLKQFSQTYPLLPETEFNDKSSQMQESWSCDQSVTSGVTSLVTTSDYFTASSSVITHSPSLSSLSTTATNTTTASYNNSRNSIASTGSSSQIAKSSKVVQPKRESASVLYYEKSGSPSNMSQHISKSEVPPPPPPKLHLGDSHDKDIPVRTSIPGAPNMVSTSRTIETSKSHRASDPEIKAIQKRAVYQFYLKQKQKGIQENSSNNNNNNINDTNNSNNNNSSVNSNTPLTASTIEDNSQIPSRKVQLVVHENIYENSSAQCMSPQPSLPSPPLPPPPQQTVADIEFDGELPLPPPPTAHECDPKSATTLSHSNSHNIDICDPFVVSNGKPMGRSPSPPKDKSLPAPNARPAEVWQKSEIATQTTETLRRHSSASAKDMTIHEHKPSLETSEPMYENSVSVPINETTTAGEQQQQQQSGTNKSMESVESVVPWAYCKLWPNEKCVKTADYESDSSYISVQTSSPIVAANTFIGDIGVGLANEELLTNKSDLISRLNRKLDVLRIEEMALTQDVNSNEILGQHVRTKLKALGLTEQESEKMNLHCEEIEKVTRLLLSISARLQLIDTQIHEKRRQKCLANESHESKHNSIDNSMAFESTLQTQTFTQNDLQQIRDKQSKQNAFSSHNLFDEMQSLVCKRQKLLDQLQEALQLRVCIDQRNQSIEEKIIRKYFKDNFENLNEFLEFIKLKSKLIVNIREVKDQILMGEKHLCALRAS</sequence>
<feature type="compositionally biased region" description="Low complexity" evidence="2">
    <location>
        <begin position="253"/>
        <end position="268"/>
    </location>
</feature>